<dbReference type="STRING" id="90262.A0A1X2I5S1"/>
<name>A0A1X2I5S1_9FUNG</name>
<dbReference type="Gene3D" id="3.40.50.1820">
    <property type="entry name" value="alpha/beta hydrolase"/>
    <property type="match status" value="1"/>
</dbReference>
<protein>
    <submittedName>
        <fullName evidence="3">Lipase</fullName>
    </submittedName>
</protein>
<dbReference type="PANTHER" id="PTHR48081">
    <property type="entry name" value="AB HYDROLASE SUPERFAMILY PROTEIN C4A8.06C"/>
    <property type="match status" value="1"/>
</dbReference>
<keyword evidence="4" id="KW-1185">Reference proteome</keyword>
<dbReference type="SUPFAM" id="SSF53474">
    <property type="entry name" value="alpha/beta-Hydrolases"/>
    <property type="match status" value="1"/>
</dbReference>
<evidence type="ECO:0000259" key="2">
    <source>
        <dbReference type="Pfam" id="PF07859"/>
    </source>
</evidence>
<reference evidence="3 4" key="1">
    <citation type="submission" date="2016-07" db="EMBL/GenBank/DDBJ databases">
        <title>Pervasive Adenine N6-methylation of Active Genes in Fungi.</title>
        <authorList>
            <consortium name="DOE Joint Genome Institute"/>
            <person name="Mondo S.J."/>
            <person name="Dannebaum R.O."/>
            <person name="Kuo R.C."/>
            <person name="Labutti K."/>
            <person name="Haridas S."/>
            <person name="Kuo A."/>
            <person name="Salamov A."/>
            <person name="Ahrendt S.R."/>
            <person name="Lipzen A."/>
            <person name="Sullivan W."/>
            <person name="Andreopoulos W.B."/>
            <person name="Clum A."/>
            <person name="Lindquist E."/>
            <person name="Daum C."/>
            <person name="Ramamoorthy G.K."/>
            <person name="Gryganskyi A."/>
            <person name="Culley D."/>
            <person name="Magnuson J.K."/>
            <person name="James T.Y."/>
            <person name="O'Malley M.A."/>
            <person name="Stajich J.E."/>
            <person name="Spatafora J.W."/>
            <person name="Visel A."/>
            <person name="Grigoriev I.V."/>
        </authorList>
    </citation>
    <scope>NUCLEOTIDE SEQUENCE [LARGE SCALE GENOMIC DNA]</scope>
    <source>
        <strain evidence="3 4">NRRL 1336</strain>
    </source>
</reference>
<dbReference type="Pfam" id="PF07859">
    <property type="entry name" value="Abhydrolase_3"/>
    <property type="match status" value="1"/>
</dbReference>
<sequence length="315" mass="34566">MKASGISISSVPVVQLRELIDQRLAATPQAIKQVAPIVEKVIPTTADNGTGNIKLTILRPVGSENEILPVAVYLHGGGWMFGSLRSTEKFIKDVVVKAHIAVVYVEYTLSPEVRHPVAIEECYSSILWVHENAVSLNVDPSKLTVFGDSAGGNMTAVTSILLKQRGHGDVVHGQILIYPSTAYIRHDNESFKDYGNGDYTLSKEDMRYFATHYYGDEHKRQVNGHWIYGPEQINAAPLVATDDELKGLPRCLTLTAECDVLCDEGEEYARRLTAVGVDSCAVRVIGAIHGFVTSTVPDTPQYRQALQLIGSFLKE</sequence>
<dbReference type="EMBL" id="MCGE01000026">
    <property type="protein sequence ID" value="ORZ09861.1"/>
    <property type="molecule type" value="Genomic_DNA"/>
</dbReference>
<dbReference type="Proteomes" id="UP000193560">
    <property type="component" value="Unassembled WGS sequence"/>
</dbReference>
<evidence type="ECO:0000313" key="4">
    <source>
        <dbReference type="Proteomes" id="UP000193560"/>
    </source>
</evidence>
<accession>A0A1X2I5S1</accession>
<dbReference type="PANTHER" id="PTHR48081:SF8">
    <property type="entry name" value="ALPHA_BETA HYDROLASE FOLD-3 DOMAIN-CONTAINING PROTEIN-RELATED"/>
    <property type="match status" value="1"/>
</dbReference>
<dbReference type="OrthoDB" id="408631at2759"/>
<dbReference type="GO" id="GO:0016787">
    <property type="term" value="F:hydrolase activity"/>
    <property type="evidence" value="ECO:0007669"/>
    <property type="project" value="UniProtKB-KW"/>
</dbReference>
<evidence type="ECO:0000313" key="3">
    <source>
        <dbReference type="EMBL" id="ORZ09861.1"/>
    </source>
</evidence>
<proteinExistence type="predicted"/>
<feature type="domain" description="Alpha/beta hydrolase fold-3" evidence="2">
    <location>
        <begin position="72"/>
        <end position="292"/>
    </location>
</feature>
<comment type="caution">
    <text evidence="3">The sequence shown here is derived from an EMBL/GenBank/DDBJ whole genome shotgun (WGS) entry which is preliminary data.</text>
</comment>
<dbReference type="AlphaFoldDB" id="A0A1X2I5S1"/>
<dbReference type="InterPro" id="IPR050300">
    <property type="entry name" value="GDXG_lipolytic_enzyme"/>
</dbReference>
<keyword evidence="1" id="KW-0378">Hydrolase</keyword>
<gene>
    <name evidence="3" type="ORF">BCR42DRAFT_334180</name>
</gene>
<organism evidence="3 4">
    <name type="scientific">Absidia repens</name>
    <dbReference type="NCBI Taxonomy" id="90262"/>
    <lineage>
        <taxon>Eukaryota</taxon>
        <taxon>Fungi</taxon>
        <taxon>Fungi incertae sedis</taxon>
        <taxon>Mucoromycota</taxon>
        <taxon>Mucoromycotina</taxon>
        <taxon>Mucoromycetes</taxon>
        <taxon>Mucorales</taxon>
        <taxon>Cunninghamellaceae</taxon>
        <taxon>Absidia</taxon>
    </lineage>
</organism>
<dbReference type="InterPro" id="IPR013094">
    <property type="entry name" value="AB_hydrolase_3"/>
</dbReference>
<dbReference type="InterPro" id="IPR029058">
    <property type="entry name" value="AB_hydrolase_fold"/>
</dbReference>
<evidence type="ECO:0000256" key="1">
    <source>
        <dbReference type="ARBA" id="ARBA00022801"/>
    </source>
</evidence>